<evidence type="ECO:0000256" key="1">
    <source>
        <dbReference type="SAM" id="MobiDB-lite"/>
    </source>
</evidence>
<feature type="compositionally biased region" description="Polar residues" evidence="1">
    <location>
        <begin position="286"/>
        <end position="296"/>
    </location>
</feature>
<comment type="caution">
    <text evidence="2">The sequence shown here is derived from an EMBL/GenBank/DDBJ whole genome shotgun (WGS) entry which is preliminary data.</text>
</comment>
<evidence type="ECO:0000313" key="2">
    <source>
        <dbReference type="EMBL" id="MDR7298263.1"/>
    </source>
</evidence>
<protein>
    <recommendedName>
        <fullName evidence="4">Integrase</fullName>
    </recommendedName>
</protein>
<dbReference type="RefSeq" id="WP_310347263.1">
    <property type="nucleotide sequence ID" value="NZ_JAVDXQ010000005.1"/>
</dbReference>
<feature type="region of interest" description="Disordered" evidence="1">
    <location>
        <begin position="277"/>
        <end position="296"/>
    </location>
</feature>
<accession>A0ABU1ZCB0</accession>
<dbReference type="EMBL" id="JAVDXQ010000005">
    <property type="protein sequence ID" value="MDR7298263.1"/>
    <property type="molecule type" value="Genomic_DNA"/>
</dbReference>
<proteinExistence type="predicted"/>
<keyword evidence="3" id="KW-1185">Reference proteome</keyword>
<gene>
    <name evidence="2" type="ORF">J2X16_003626</name>
</gene>
<sequence>MPKKKSYAAVKASGQDLSAARLVYRAQTRTAEDADIDIRAEFGVHARITGTAKNIILSRALDQGVDDWVFATVDALRSSMNAGLTPATCMCRRDAMIHFFDYLIADTGARETLRPRPKSPSELLPIHVTEYKAWQQQRGQVRNWSELTVRAVITNVKAVVMDMFALGYISGDSDRIAKLFRQTGARRAVGKGLQTSYSDAEQERLSSAIKTDLTSIHHGRLQVSMRELQGLRALLVAHRMGHNTTPLLELTRDAVQSGLLPGTVLIRTTKYRNHKIISQPGRSGANPLNVNGSSAQDSTEADEEFLSFSLAEGAVIQQAIESTDHLLAKTPEALRNRVWLFESSGYSRGGIKKADVSCLSQASMVDIVRRLVRRHELRGDNGEKLTVNCSRFRKSRFDRAYRISGGDLAITANLLGNTPAVAAQNYPTMNHASQALAAEFMNEDYVRTMRERAAKAGTSGGAGKPLSTAIDVKIDISAGTEQARAQTPVLGCSDPQNGEHAPGAGQVCDRFLMCLFCSNFAVVGDVDELWRLFSFQEFARTELATLEEILGELASGEGRIANLLALRERYRIAIPAIDSFVDQQFPAKQVRSARNKTQAALHPFWQLQMERGRMVRHELLGIGHGRS</sequence>
<name>A0ABU1ZCB0_9BURK</name>
<organism evidence="2 3">
    <name type="scientific">Pelomonas aquatica</name>
    <dbReference type="NCBI Taxonomy" id="431058"/>
    <lineage>
        <taxon>Bacteria</taxon>
        <taxon>Pseudomonadati</taxon>
        <taxon>Pseudomonadota</taxon>
        <taxon>Betaproteobacteria</taxon>
        <taxon>Burkholderiales</taxon>
        <taxon>Sphaerotilaceae</taxon>
        <taxon>Roseateles</taxon>
    </lineage>
</organism>
<dbReference type="Proteomes" id="UP001180536">
    <property type="component" value="Unassembled WGS sequence"/>
</dbReference>
<evidence type="ECO:0000313" key="3">
    <source>
        <dbReference type="Proteomes" id="UP001180536"/>
    </source>
</evidence>
<reference evidence="2 3" key="1">
    <citation type="submission" date="2023-07" db="EMBL/GenBank/DDBJ databases">
        <title>Sorghum-associated microbial communities from plants grown in Nebraska, USA.</title>
        <authorList>
            <person name="Schachtman D."/>
        </authorList>
    </citation>
    <scope>NUCLEOTIDE SEQUENCE [LARGE SCALE GENOMIC DNA]</scope>
    <source>
        <strain evidence="2 3">BE310</strain>
    </source>
</reference>
<evidence type="ECO:0008006" key="4">
    <source>
        <dbReference type="Google" id="ProtNLM"/>
    </source>
</evidence>